<dbReference type="Proteomes" id="UP001139311">
    <property type="component" value="Unassembled WGS sequence"/>
</dbReference>
<sequence length="188" mass="19551">MPDQPAAAPAPMPRAGGGAIRRRGGPVPWRTAAWRTVLFASLWLILTEGDAGAWLPGLLAAAAAAWASLRLLPPQQAGRVRLPALAGLVLRFLRRSVLAGLDVAWRALSPRMPLDPGFVACPLRLPPGPACNAFTAELSLLPGTLAAGMAGGRLTIHCLDRRQDVAAEAEAEQARLAAALGRAEGEGP</sequence>
<dbReference type="EMBL" id="JAJAQI010000007">
    <property type="protein sequence ID" value="MCB4821315.1"/>
    <property type="molecule type" value="Genomic_DNA"/>
</dbReference>
<dbReference type="GO" id="GO:0008324">
    <property type="term" value="F:monoatomic cation transmembrane transporter activity"/>
    <property type="evidence" value="ECO:0007669"/>
    <property type="project" value="InterPro"/>
</dbReference>
<dbReference type="AlphaFoldDB" id="A0A9X1IE00"/>
<evidence type="ECO:0000256" key="4">
    <source>
        <dbReference type="ARBA" id="ARBA00022692"/>
    </source>
</evidence>
<evidence type="ECO:0000256" key="1">
    <source>
        <dbReference type="ARBA" id="ARBA00004651"/>
    </source>
</evidence>
<dbReference type="InterPro" id="IPR002758">
    <property type="entry name" value="Cation_antiport_E"/>
</dbReference>
<evidence type="ECO:0000313" key="8">
    <source>
        <dbReference type="EMBL" id="MCB4821315.1"/>
    </source>
</evidence>
<dbReference type="PANTHER" id="PTHR34584:SF1">
    <property type="entry name" value="NA(+)_H(+) ANTIPORTER SUBUNIT E1"/>
    <property type="match status" value="1"/>
</dbReference>
<keyword evidence="3" id="KW-1003">Cell membrane</keyword>
<comment type="similarity">
    <text evidence="2">Belongs to the CPA3 antiporters (TC 2.A.63) subunit E family.</text>
</comment>
<keyword evidence="9" id="KW-1185">Reference proteome</keyword>
<protein>
    <submittedName>
        <fullName evidence="8">Na+/H+ antiporter subunit E</fullName>
    </submittedName>
</protein>
<evidence type="ECO:0000256" key="3">
    <source>
        <dbReference type="ARBA" id="ARBA00022475"/>
    </source>
</evidence>
<evidence type="ECO:0000313" key="9">
    <source>
        <dbReference type="Proteomes" id="UP001139311"/>
    </source>
</evidence>
<evidence type="ECO:0000256" key="6">
    <source>
        <dbReference type="ARBA" id="ARBA00023136"/>
    </source>
</evidence>
<keyword evidence="5" id="KW-1133">Transmembrane helix</keyword>
<organism evidence="8 9">
    <name type="scientific">Roseicella aerolata</name>
    <dbReference type="NCBI Taxonomy" id="2883479"/>
    <lineage>
        <taxon>Bacteria</taxon>
        <taxon>Pseudomonadati</taxon>
        <taxon>Pseudomonadota</taxon>
        <taxon>Alphaproteobacteria</taxon>
        <taxon>Acetobacterales</taxon>
        <taxon>Roseomonadaceae</taxon>
        <taxon>Roseicella</taxon>
    </lineage>
</organism>
<dbReference type="GO" id="GO:0005886">
    <property type="term" value="C:plasma membrane"/>
    <property type="evidence" value="ECO:0007669"/>
    <property type="project" value="UniProtKB-SubCell"/>
</dbReference>
<name>A0A9X1IE00_9PROT</name>
<dbReference type="Pfam" id="PF01899">
    <property type="entry name" value="MNHE"/>
    <property type="match status" value="1"/>
</dbReference>
<proteinExistence type="inferred from homology"/>
<gene>
    <name evidence="8" type="ORF">LHA35_06165</name>
</gene>
<keyword evidence="6" id="KW-0472">Membrane</keyword>
<dbReference type="RefSeq" id="WP_226605882.1">
    <property type="nucleotide sequence ID" value="NZ_JAJAQI010000007.1"/>
</dbReference>
<dbReference type="PANTHER" id="PTHR34584">
    <property type="entry name" value="NA(+)/H(+) ANTIPORTER SUBUNIT E1"/>
    <property type="match status" value="1"/>
</dbReference>
<comment type="caution">
    <text evidence="8">The sequence shown here is derived from an EMBL/GenBank/DDBJ whole genome shotgun (WGS) entry which is preliminary data.</text>
</comment>
<evidence type="ECO:0000256" key="7">
    <source>
        <dbReference type="SAM" id="MobiDB-lite"/>
    </source>
</evidence>
<comment type="subcellular location">
    <subcellularLocation>
        <location evidence="1">Cell membrane</location>
        <topology evidence="1">Multi-pass membrane protein</topology>
    </subcellularLocation>
</comment>
<reference evidence="8" key="1">
    <citation type="submission" date="2021-10" db="EMBL/GenBank/DDBJ databases">
        <title>Roseicella aerolatum sp. nov., isolated from aerosols of e-waste dismantling site.</title>
        <authorList>
            <person name="Qin T."/>
        </authorList>
    </citation>
    <scope>NUCLEOTIDE SEQUENCE</scope>
    <source>
        <strain evidence="8">GB24</strain>
    </source>
</reference>
<feature type="region of interest" description="Disordered" evidence="7">
    <location>
        <begin position="1"/>
        <end position="22"/>
    </location>
</feature>
<accession>A0A9X1IE00</accession>
<evidence type="ECO:0000256" key="2">
    <source>
        <dbReference type="ARBA" id="ARBA00006228"/>
    </source>
</evidence>
<keyword evidence="4" id="KW-0812">Transmembrane</keyword>
<evidence type="ECO:0000256" key="5">
    <source>
        <dbReference type="ARBA" id="ARBA00022989"/>
    </source>
</evidence>